<gene>
    <name evidence="1" type="ORF">Q765_14920</name>
</gene>
<keyword evidence="2" id="KW-1185">Reference proteome</keyword>
<proteinExistence type="predicted"/>
<organism evidence="1 2">
    <name type="scientific">Flavobacterium rivuli WB 3.3-2 = DSM 21788</name>
    <dbReference type="NCBI Taxonomy" id="1121895"/>
    <lineage>
        <taxon>Bacteria</taxon>
        <taxon>Pseudomonadati</taxon>
        <taxon>Bacteroidota</taxon>
        <taxon>Flavobacteriia</taxon>
        <taxon>Flavobacteriales</taxon>
        <taxon>Flavobacteriaceae</taxon>
        <taxon>Flavobacterium</taxon>
    </lineage>
</organism>
<dbReference type="Proteomes" id="UP000030152">
    <property type="component" value="Unassembled WGS sequence"/>
</dbReference>
<dbReference type="RefSeq" id="WP_020213967.1">
    <property type="nucleotide sequence ID" value="NZ_JRLX01000017.1"/>
</dbReference>
<dbReference type="AlphaFoldDB" id="A0A0A2M2A3"/>
<accession>A0A0A2M2A3</accession>
<sequence length="831" mass="91897">MNIISTVNDKRFSINNIQYLKNYVTEVHGNKIEIFNCYERHDVLLELTHYSNFMVDGVRYPNVVELQAALLPVLYSRNNLGGDSPDIDQDNIEIVHYIRSASALPESILAQINSLEIYTLDAKQSLWFIVSVPGAPGLNGRITNPDVYKYKMINYGKGTYGQDAFQLAMTDIELVYAAQATVQDIKAHANTQIINYGAITTSIASWVQVHNPAFIIPAPANAYTIFNGTIHGIAITYLWVGTAGTNGAGGRLTSTSDFLAIAETVVTTEQDNIDIKKSFFLRGTFDSLTIINTINNLPPYIVNDNQSVWFIARELTFLEVGLEVAIPHRNTNPFVYKYKMLNMGKGIYGLGQTQLRSSDIELVYSNEASSNDLETAIETDIVLFTLATGQTISQWLNTQITAIAIQPQEEGYTIFKSTGTDNKSYLWIGNTGTYGSGRTQSIDDNFQLLNEAITPVNQDNIDIKKSFTIPNNYTTASIVSAINNLRAFEVKETQSVWFIGRQQIIIQIPDGPGLELPVRFLGPLILKYKMLNKGKGWYGQGGIAVTASDIELVYTNEASLEDLESGAETQIITFSLNQNQTVSEWLNVQSPDKTIQPQEEGYTIFKGTVNNEELSYLWIGSAGRYGTGRLQSNENDFQLLNDVAPSPFVPGYAQVLSQNNRTLQYAVHIHEDTDATTAYGANIKHTTINGESVSIDFEMPTATVRYNIPAKQANDVFAMVSDVHKPVKVIMASTTGFDGGIYTLQPEDKNKWLLFKILTDFTIKVPDGVFAANTLIEGETADIGQATFTGGSVTLNHGTSENPKTAEKNSVFGLKFRSATEVSLYGKLELR</sequence>
<reference evidence="1 2" key="1">
    <citation type="submission" date="2013-09" db="EMBL/GenBank/DDBJ databases">
        <authorList>
            <person name="Zeng Z."/>
            <person name="Chen C."/>
        </authorList>
    </citation>
    <scope>NUCLEOTIDE SEQUENCE [LARGE SCALE GENOMIC DNA]</scope>
    <source>
        <strain evidence="1 2">WB 3.3-2</strain>
    </source>
</reference>
<dbReference type="OrthoDB" id="1377500at2"/>
<comment type="caution">
    <text evidence="1">The sequence shown here is derived from an EMBL/GenBank/DDBJ whole genome shotgun (WGS) entry which is preliminary data.</text>
</comment>
<dbReference type="EMBL" id="JRLX01000017">
    <property type="protein sequence ID" value="KGO85711.1"/>
    <property type="molecule type" value="Genomic_DNA"/>
</dbReference>
<evidence type="ECO:0000313" key="2">
    <source>
        <dbReference type="Proteomes" id="UP000030152"/>
    </source>
</evidence>
<evidence type="ECO:0000313" key="1">
    <source>
        <dbReference type="EMBL" id="KGO85711.1"/>
    </source>
</evidence>
<dbReference type="STRING" id="1121895.GCA_000378485_02796"/>
<protein>
    <submittedName>
        <fullName evidence="1">Uncharacterized protein</fullName>
    </submittedName>
</protein>
<name>A0A0A2M2A3_9FLAO</name>